<feature type="domain" description="HTH deoR-type" evidence="3">
    <location>
        <begin position="2"/>
        <end position="57"/>
    </location>
</feature>
<proteinExistence type="predicted"/>
<keyword evidence="5" id="KW-1185">Reference proteome</keyword>
<dbReference type="Proteomes" id="UP000192940">
    <property type="component" value="Chromosome I"/>
</dbReference>
<evidence type="ECO:0000256" key="2">
    <source>
        <dbReference type="ARBA" id="ARBA00023163"/>
    </source>
</evidence>
<dbReference type="Pfam" id="PF08279">
    <property type="entry name" value="HTH_11"/>
    <property type="match status" value="1"/>
</dbReference>
<dbReference type="Pfam" id="PF13280">
    <property type="entry name" value="WYL"/>
    <property type="match status" value="1"/>
</dbReference>
<dbReference type="InterPro" id="IPR026881">
    <property type="entry name" value="WYL_dom"/>
</dbReference>
<evidence type="ECO:0000313" key="4">
    <source>
        <dbReference type="EMBL" id="SMF89823.1"/>
    </source>
</evidence>
<dbReference type="InterPro" id="IPR001034">
    <property type="entry name" value="DeoR_HTH"/>
</dbReference>
<dbReference type="InterPro" id="IPR028349">
    <property type="entry name" value="PafC-like"/>
</dbReference>
<keyword evidence="4" id="KW-0238">DNA-binding</keyword>
<dbReference type="AlphaFoldDB" id="A0A1X7HQ90"/>
<dbReference type="RefSeq" id="WP_208915501.1">
    <property type="nucleotide sequence ID" value="NZ_LT840184.1"/>
</dbReference>
<keyword evidence="2" id="KW-0804">Transcription</keyword>
<dbReference type="PANTHER" id="PTHR34580">
    <property type="match status" value="1"/>
</dbReference>
<dbReference type="InterPro" id="IPR057727">
    <property type="entry name" value="WCX_dom"/>
</dbReference>
<evidence type="ECO:0000259" key="3">
    <source>
        <dbReference type="PROSITE" id="PS51000"/>
    </source>
</evidence>
<dbReference type="InterPro" id="IPR013196">
    <property type="entry name" value="HTH_11"/>
</dbReference>
<dbReference type="PIRSF" id="PIRSF016838">
    <property type="entry name" value="PafC"/>
    <property type="match status" value="1"/>
</dbReference>
<dbReference type="Pfam" id="PF25583">
    <property type="entry name" value="WCX"/>
    <property type="match status" value="1"/>
</dbReference>
<dbReference type="SMART" id="SM00420">
    <property type="entry name" value="HTH_DEOR"/>
    <property type="match status" value="1"/>
</dbReference>
<protein>
    <submittedName>
        <fullName evidence="4">Predicted DNA-binding transcriptional regulator YafY, contains an HTH and WYL domains</fullName>
    </submittedName>
</protein>
<dbReference type="STRING" id="1313296.SAMN05661091_4792"/>
<dbReference type="Gene3D" id="1.10.10.10">
    <property type="entry name" value="Winged helix-like DNA-binding domain superfamily/Winged helix DNA-binding domain"/>
    <property type="match status" value="1"/>
</dbReference>
<evidence type="ECO:0000313" key="5">
    <source>
        <dbReference type="Proteomes" id="UP000192940"/>
    </source>
</evidence>
<dbReference type="InterPro" id="IPR036390">
    <property type="entry name" value="WH_DNA-bd_sf"/>
</dbReference>
<gene>
    <name evidence="4" type="ORF">SAMN05661091_4792</name>
</gene>
<keyword evidence="1" id="KW-0805">Transcription regulation</keyword>
<dbReference type="GO" id="GO:0003700">
    <property type="term" value="F:DNA-binding transcription factor activity"/>
    <property type="evidence" value="ECO:0007669"/>
    <property type="project" value="InterPro"/>
</dbReference>
<reference evidence="4 5" key="1">
    <citation type="submission" date="2017-04" db="EMBL/GenBank/DDBJ databases">
        <authorList>
            <person name="Afonso C.L."/>
            <person name="Miller P.J."/>
            <person name="Scott M.A."/>
            <person name="Spackman E."/>
            <person name="Goraichik I."/>
            <person name="Dimitrov K.M."/>
            <person name="Suarez D.L."/>
            <person name="Swayne D.E."/>
        </authorList>
    </citation>
    <scope>NUCLEOTIDE SEQUENCE [LARGE SCALE GENOMIC DNA]</scope>
    <source>
        <strain evidence="4 5">N3/975</strain>
    </source>
</reference>
<organism evidence="4 5">
    <name type="scientific">Paenibacillus uliginis N3/975</name>
    <dbReference type="NCBI Taxonomy" id="1313296"/>
    <lineage>
        <taxon>Bacteria</taxon>
        <taxon>Bacillati</taxon>
        <taxon>Bacillota</taxon>
        <taxon>Bacilli</taxon>
        <taxon>Bacillales</taxon>
        <taxon>Paenibacillaceae</taxon>
        <taxon>Paenibacillus</taxon>
    </lineage>
</organism>
<evidence type="ECO:0000256" key="1">
    <source>
        <dbReference type="ARBA" id="ARBA00023015"/>
    </source>
</evidence>
<dbReference type="PROSITE" id="PS51000">
    <property type="entry name" value="HTH_DEOR_2"/>
    <property type="match status" value="1"/>
</dbReference>
<accession>A0A1X7HQ90</accession>
<dbReference type="PROSITE" id="PS52050">
    <property type="entry name" value="WYL"/>
    <property type="match status" value="1"/>
</dbReference>
<dbReference type="EMBL" id="LT840184">
    <property type="protein sequence ID" value="SMF89823.1"/>
    <property type="molecule type" value="Genomic_DNA"/>
</dbReference>
<sequence length="313" mass="36154">MKIDRLLAITVLLLNRGRVSAKELSERFEVSSKTIYRDMDTLNQAGIPIVAHQGISGGFEIMEQFMIDRHWLSIEEMSSLVTAVKGINCALDDKETDALLQKVKSLLQKAQRGYAQDKREDRLIMDMNPWGQRNGIKETMQLLKQAVDERRRTAIEYISSGGRSQNRIIEPVSLILKSSIWYVHAYCTLRKDFRVFRLSRIQHAALTEERFEPLEAPVIEQFQWDTSWSDTPEESLVLTFRSEARQRIADVFHPDEVTMLPGGAFRVEVVRKPDDWFYGMILSFGDQVKVESPDFVAEEVVRRAQQIIGRYLN</sequence>
<dbReference type="GO" id="GO:0003677">
    <property type="term" value="F:DNA binding"/>
    <property type="evidence" value="ECO:0007669"/>
    <property type="project" value="UniProtKB-KW"/>
</dbReference>
<dbReference type="InterPro" id="IPR051534">
    <property type="entry name" value="CBASS_pafABC_assoc_protein"/>
</dbReference>
<dbReference type="PANTHER" id="PTHR34580:SF1">
    <property type="entry name" value="PROTEIN PAFC"/>
    <property type="match status" value="1"/>
</dbReference>
<dbReference type="SUPFAM" id="SSF46785">
    <property type="entry name" value="Winged helix' DNA-binding domain"/>
    <property type="match status" value="1"/>
</dbReference>
<name>A0A1X7HQ90_9BACL</name>
<dbReference type="InterPro" id="IPR036388">
    <property type="entry name" value="WH-like_DNA-bd_sf"/>
</dbReference>